<dbReference type="Gene3D" id="3.30.800.10">
    <property type="entry name" value="Phosphatidylinositol Phosphate Kinase II Beta"/>
    <property type="match status" value="1"/>
</dbReference>
<dbReference type="EMBL" id="JAPWTJ010000149">
    <property type="protein sequence ID" value="KAJ8982042.1"/>
    <property type="molecule type" value="Genomic_DNA"/>
</dbReference>
<feature type="domain" description="PIPK" evidence="2">
    <location>
        <begin position="27"/>
        <end position="112"/>
    </location>
</feature>
<dbReference type="SUPFAM" id="SSF56104">
    <property type="entry name" value="SAICAR synthase-like"/>
    <property type="match status" value="1"/>
</dbReference>
<keyword evidence="1" id="KW-0547">Nucleotide-binding</keyword>
<proteinExistence type="predicted"/>
<dbReference type="PROSITE" id="PS51455">
    <property type="entry name" value="PIPK"/>
    <property type="match status" value="1"/>
</dbReference>
<dbReference type="InterPro" id="IPR027484">
    <property type="entry name" value="PInositol-4-P-5-kinase_N"/>
</dbReference>
<dbReference type="PANTHER" id="PTHR23086:SF8">
    <property type="entry name" value="PHOSPHATIDYLINOSITOL 5-PHOSPHATE 4-KINASE, ISOFORM A"/>
    <property type="match status" value="1"/>
</dbReference>
<evidence type="ECO:0000313" key="4">
    <source>
        <dbReference type="Proteomes" id="UP001162164"/>
    </source>
</evidence>
<keyword evidence="1" id="KW-0808">Transferase</keyword>
<evidence type="ECO:0000256" key="1">
    <source>
        <dbReference type="PROSITE-ProRule" id="PRU00781"/>
    </source>
</evidence>
<protein>
    <recommendedName>
        <fullName evidence="2">PIPK domain-containing protein</fullName>
    </recommendedName>
</protein>
<dbReference type="InterPro" id="IPR023610">
    <property type="entry name" value="PInositol-4/5-P-5/4-kinase"/>
</dbReference>
<evidence type="ECO:0000259" key="2">
    <source>
        <dbReference type="PROSITE" id="PS51455"/>
    </source>
</evidence>
<dbReference type="Proteomes" id="UP001162164">
    <property type="component" value="Unassembled WGS sequence"/>
</dbReference>
<reference evidence="3" key="1">
    <citation type="journal article" date="2023" name="Insect Mol. Biol.">
        <title>Genome sequencing provides insights into the evolution of gene families encoding plant cell wall-degrading enzymes in longhorned beetles.</title>
        <authorList>
            <person name="Shin N.R."/>
            <person name="Okamura Y."/>
            <person name="Kirsch R."/>
            <person name="Pauchet Y."/>
        </authorList>
    </citation>
    <scope>NUCLEOTIDE SEQUENCE</scope>
    <source>
        <strain evidence="3">MMC_N1</strain>
    </source>
</reference>
<accession>A0ABQ9JXF2</accession>
<gene>
    <name evidence="3" type="ORF">NQ317_001737</name>
</gene>
<comment type="caution">
    <text evidence="3">The sequence shown here is derived from an EMBL/GenBank/DDBJ whole genome shotgun (WGS) entry which is preliminary data.</text>
</comment>
<dbReference type="InterPro" id="IPR002498">
    <property type="entry name" value="PInositol-4-P-4/5-kinase_core"/>
</dbReference>
<evidence type="ECO:0000313" key="3">
    <source>
        <dbReference type="EMBL" id="KAJ8982042.1"/>
    </source>
</evidence>
<keyword evidence="4" id="KW-1185">Reference proteome</keyword>
<name>A0ABQ9JXF2_9CUCU</name>
<sequence>MSSSHGLSKLKKKHIRVKHQKVKLFRANEPFLSVFMWGINHTINELMHVTIPVMLLPDDFRAYSKIKIDNHLFNKENMPSHFKVKEYCPMVFRNIRERFGIDDLDYKESLTR</sequence>
<organism evidence="3 4">
    <name type="scientific">Molorchus minor</name>
    <dbReference type="NCBI Taxonomy" id="1323400"/>
    <lineage>
        <taxon>Eukaryota</taxon>
        <taxon>Metazoa</taxon>
        <taxon>Ecdysozoa</taxon>
        <taxon>Arthropoda</taxon>
        <taxon>Hexapoda</taxon>
        <taxon>Insecta</taxon>
        <taxon>Pterygota</taxon>
        <taxon>Neoptera</taxon>
        <taxon>Endopterygota</taxon>
        <taxon>Coleoptera</taxon>
        <taxon>Polyphaga</taxon>
        <taxon>Cucujiformia</taxon>
        <taxon>Chrysomeloidea</taxon>
        <taxon>Cerambycidae</taxon>
        <taxon>Lamiinae</taxon>
        <taxon>Monochamini</taxon>
        <taxon>Molorchus</taxon>
    </lineage>
</organism>
<dbReference type="PANTHER" id="PTHR23086">
    <property type="entry name" value="PHOSPHATIDYLINOSITOL-4-PHOSPHATE 5-KINASE"/>
    <property type="match status" value="1"/>
</dbReference>
<keyword evidence="1" id="KW-0067">ATP-binding</keyword>
<keyword evidence="1" id="KW-0418">Kinase</keyword>